<evidence type="ECO:0000313" key="2">
    <source>
        <dbReference type="EMBL" id="GMA35238.1"/>
    </source>
</evidence>
<name>A0ABQ6IEP2_9MICO</name>
<organism evidence="2 3">
    <name type="scientific">Demequina litorisediminis</name>
    <dbReference type="NCBI Taxonomy" id="1849022"/>
    <lineage>
        <taxon>Bacteria</taxon>
        <taxon>Bacillati</taxon>
        <taxon>Actinomycetota</taxon>
        <taxon>Actinomycetes</taxon>
        <taxon>Micrococcales</taxon>
        <taxon>Demequinaceae</taxon>
        <taxon>Demequina</taxon>
    </lineage>
</organism>
<gene>
    <name evidence="2" type="ORF">GCM10025876_14420</name>
</gene>
<evidence type="ECO:0000256" key="1">
    <source>
        <dbReference type="SAM" id="Phobius"/>
    </source>
</evidence>
<keyword evidence="1" id="KW-0472">Membrane</keyword>
<sequence length="159" mass="16557">MMDMGDALRRATASTSKSVAAVLGEDARVEATASAIRRGRLLRTGAQASAAVVGIGAIGMGAWIFAPRQVEPATVDDAVVRSVAPVPEDGSTVLCSPQGVGVTTPYVPWDEQGVWIADESVRDLGIEVTADLLVDEDEVGGWQIAEPGGTLDRACQGHW</sequence>
<keyword evidence="3" id="KW-1185">Reference proteome</keyword>
<dbReference type="RefSeq" id="WP_284327851.1">
    <property type="nucleotide sequence ID" value="NZ_BSUN01000001.1"/>
</dbReference>
<protein>
    <submittedName>
        <fullName evidence="2">Uncharacterized protein</fullName>
    </submittedName>
</protein>
<proteinExistence type="predicted"/>
<keyword evidence="1" id="KW-1133">Transmembrane helix</keyword>
<dbReference type="Proteomes" id="UP001157125">
    <property type="component" value="Unassembled WGS sequence"/>
</dbReference>
<feature type="transmembrane region" description="Helical" evidence="1">
    <location>
        <begin position="46"/>
        <end position="66"/>
    </location>
</feature>
<reference evidence="3" key="1">
    <citation type="journal article" date="2019" name="Int. J. Syst. Evol. Microbiol.">
        <title>The Global Catalogue of Microorganisms (GCM) 10K type strain sequencing project: providing services to taxonomists for standard genome sequencing and annotation.</title>
        <authorList>
            <consortium name="The Broad Institute Genomics Platform"/>
            <consortium name="The Broad Institute Genome Sequencing Center for Infectious Disease"/>
            <person name="Wu L."/>
            <person name="Ma J."/>
        </authorList>
    </citation>
    <scope>NUCLEOTIDE SEQUENCE [LARGE SCALE GENOMIC DNA]</scope>
    <source>
        <strain evidence="3">NBRC 112299</strain>
    </source>
</reference>
<keyword evidence="1" id="KW-0812">Transmembrane</keyword>
<evidence type="ECO:0000313" key="3">
    <source>
        <dbReference type="Proteomes" id="UP001157125"/>
    </source>
</evidence>
<comment type="caution">
    <text evidence="2">The sequence shown here is derived from an EMBL/GenBank/DDBJ whole genome shotgun (WGS) entry which is preliminary data.</text>
</comment>
<dbReference type="EMBL" id="BSUN01000001">
    <property type="protein sequence ID" value="GMA35238.1"/>
    <property type="molecule type" value="Genomic_DNA"/>
</dbReference>
<accession>A0ABQ6IEP2</accession>